<evidence type="ECO:0000313" key="1">
    <source>
        <dbReference type="EMBL" id="CAD9121169.1"/>
    </source>
</evidence>
<sequence length="192" mass="22156">MDAHRPLAVPLERHPHTARSYRPLAARELVPRPVTAGVPLGQVSARGKISSPLHPDTFKAFEYSRKRQAYGTVAPHSVPPIRHQPPAEAAEWEDEARKTWFKAYSADREHSAHSTLRRSGQMRAFAGSGEHGHTEESSSGWAWQSWRGWTSMHRHGHEQEMRRKWQEEARLRWHAKTPREEWRVGELRDSEA</sequence>
<organism evidence="1">
    <name type="scientific">Alexandrium catenella</name>
    <name type="common">Red tide dinoflagellate</name>
    <name type="synonym">Gonyaulax catenella</name>
    <dbReference type="NCBI Taxonomy" id="2925"/>
    <lineage>
        <taxon>Eukaryota</taxon>
        <taxon>Sar</taxon>
        <taxon>Alveolata</taxon>
        <taxon>Dinophyceae</taxon>
        <taxon>Gonyaulacales</taxon>
        <taxon>Pyrocystaceae</taxon>
        <taxon>Alexandrium</taxon>
    </lineage>
</organism>
<dbReference type="AlphaFoldDB" id="A0A7S1M461"/>
<accession>A0A7S1M461</accession>
<name>A0A7S1M461_ALECA</name>
<gene>
    <name evidence="1" type="ORF">ACAT0790_LOCUS17339</name>
</gene>
<protein>
    <submittedName>
        <fullName evidence="1">Uncharacterized protein</fullName>
    </submittedName>
</protein>
<dbReference type="EMBL" id="HBGE01028869">
    <property type="protein sequence ID" value="CAD9121169.1"/>
    <property type="molecule type" value="Transcribed_RNA"/>
</dbReference>
<proteinExistence type="predicted"/>
<reference evidence="1" key="1">
    <citation type="submission" date="2021-01" db="EMBL/GenBank/DDBJ databases">
        <authorList>
            <person name="Corre E."/>
            <person name="Pelletier E."/>
            <person name="Niang G."/>
            <person name="Scheremetjew M."/>
            <person name="Finn R."/>
            <person name="Kale V."/>
            <person name="Holt S."/>
            <person name="Cochrane G."/>
            <person name="Meng A."/>
            <person name="Brown T."/>
            <person name="Cohen L."/>
        </authorList>
    </citation>
    <scope>NUCLEOTIDE SEQUENCE</scope>
    <source>
        <strain evidence="1">OF101</strain>
    </source>
</reference>